<comment type="caution">
    <text evidence="6">The sequence shown here is derived from an EMBL/GenBank/DDBJ whole genome shotgun (WGS) entry which is preliminary data.</text>
</comment>
<evidence type="ECO:0000256" key="4">
    <source>
        <dbReference type="ARBA" id="ARBA00022840"/>
    </source>
</evidence>
<protein>
    <recommendedName>
        <fullName evidence="2">non-specific serine/threonine protein kinase</fullName>
        <ecNumber evidence="2">2.7.11.1</ecNumber>
    </recommendedName>
</protein>
<reference evidence="6 7" key="1">
    <citation type="submission" date="2019-09" db="EMBL/GenBank/DDBJ databases">
        <title>Bird 10,000 Genomes (B10K) Project - Family phase.</title>
        <authorList>
            <person name="Zhang G."/>
        </authorList>
    </citation>
    <scope>NUCLEOTIDE SEQUENCE [LARGE SCALE GENOMIC DNA]</scope>
    <source>
        <strain evidence="6">B10K-DU-012-37</strain>
    </source>
</reference>
<keyword evidence="6" id="KW-0808">Transferase</keyword>
<dbReference type="PANTHER" id="PTHR45832">
    <property type="entry name" value="SERINE/THREONINE-PROTEIN KINASE SAMKA-RELATED-RELATED"/>
    <property type="match status" value="1"/>
</dbReference>
<feature type="domain" description="Protein kinase" evidence="5">
    <location>
        <begin position="1"/>
        <end position="74"/>
    </location>
</feature>
<dbReference type="EMBL" id="VZRI01004007">
    <property type="protein sequence ID" value="NWU92169.1"/>
    <property type="molecule type" value="Genomic_DNA"/>
</dbReference>
<comment type="similarity">
    <text evidence="1">Belongs to the protein kinase superfamily. STE Ser/Thr protein kinase family. STE20 subfamily.</text>
</comment>
<keyword evidence="6" id="KW-0418">Kinase</keyword>
<dbReference type="InterPro" id="IPR011009">
    <property type="entry name" value="Kinase-like_dom_sf"/>
</dbReference>
<feature type="non-terminal residue" evidence="6">
    <location>
        <position position="74"/>
    </location>
</feature>
<accession>A0A7K6AS98</accession>
<keyword evidence="7" id="KW-1185">Reference proteome</keyword>
<evidence type="ECO:0000259" key="5">
    <source>
        <dbReference type="PROSITE" id="PS50011"/>
    </source>
</evidence>
<evidence type="ECO:0000256" key="3">
    <source>
        <dbReference type="ARBA" id="ARBA00022741"/>
    </source>
</evidence>
<proteinExistence type="inferred from homology"/>
<dbReference type="InterPro" id="IPR000719">
    <property type="entry name" value="Prot_kinase_dom"/>
</dbReference>
<dbReference type="OrthoDB" id="2914378at2759"/>
<evidence type="ECO:0000256" key="2">
    <source>
        <dbReference type="ARBA" id="ARBA00012513"/>
    </source>
</evidence>
<sequence>KSLNILLGLDGSIKLSDFGLSAVTPGGQSTLRAPVGTTHWMAPEVVRGQPYGAKVDVWSLGITTIEMVEGGPPY</sequence>
<keyword evidence="4" id="KW-0067">ATP-binding</keyword>
<name>A0A7K6AS98_UPUEP</name>
<dbReference type="InterPro" id="IPR051931">
    <property type="entry name" value="PAK3-like"/>
</dbReference>
<evidence type="ECO:0000256" key="1">
    <source>
        <dbReference type="ARBA" id="ARBA00008874"/>
    </source>
</evidence>
<organism evidence="6 7">
    <name type="scientific">Upupa epops</name>
    <name type="common">Eurasian hoopoe</name>
    <dbReference type="NCBI Taxonomy" id="57439"/>
    <lineage>
        <taxon>Eukaryota</taxon>
        <taxon>Metazoa</taxon>
        <taxon>Chordata</taxon>
        <taxon>Craniata</taxon>
        <taxon>Vertebrata</taxon>
        <taxon>Euteleostomi</taxon>
        <taxon>Archelosauria</taxon>
        <taxon>Archosauria</taxon>
        <taxon>Dinosauria</taxon>
        <taxon>Saurischia</taxon>
        <taxon>Theropoda</taxon>
        <taxon>Coelurosauria</taxon>
        <taxon>Aves</taxon>
        <taxon>Neognathae</taxon>
        <taxon>Neoaves</taxon>
        <taxon>Telluraves</taxon>
        <taxon>Coraciimorphae</taxon>
        <taxon>Bucerotiformes</taxon>
        <taxon>Upupidae</taxon>
        <taxon>Upupa</taxon>
    </lineage>
</organism>
<dbReference type="GO" id="GO:0004674">
    <property type="term" value="F:protein serine/threonine kinase activity"/>
    <property type="evidence" value="ECO:0007669"/>
    <property type="project" value="UniProtKB-EC"/>
</dbReference>
<gene>
    <name evidence="6" type="primary">Pak3_0</name>
    <name evidence="6" type="ORF">UPUEPO_R01585</name>
</gene>
<evidence type="ECO:0000313" key="6">
    <source>
        <dbReference type="EMBL" id="NWU92169.1"/>
    </source>
</evidence>
<keyword evidence="3" id="KW-0547">Nucleotide-binding</keyword>
<dbReference type="GO" id="GO:0005524">
    <property type="term" value="F:ATP binding"/>
    <property type="evidence" value="ECO:0007669"/>
    <property type="project" value="UniProtKB-KW"/>
</dbReference>
<dbReference type="PANTHER" id="PTHR45832:SF22">
    <property type="entry name" value="SERINE_THREONINE-PROTEIN KINASE SAMKA-RELATED"/>
    <property type="match status" value="1"/>
</dbReference>
<dbReference type="Gene3D" id="1.10.510.10">
    <property type="entry name" value="Transferase(Phosphotransferase) domain 1"/>
    <property type="match status" value="1"/>
</dbReference>
<dbReference type="EC" id="2.7.11.1" evidence="2"/>
<dbReference type="Proteomes" id="UP000544127">
    <property type="component" value="Unassembled WGS sequence"/>
</dbReference>
<evidence type="ECO:0000313" key="7">
    <source>
        <dbReference type="Proteomes" id="UP000544127"/>
    </source>
</evidence>
<dbReference type="SUPFAM" id="SSF56112">
    <property type="entry name" value="Protein kinase-like (PK-like)"/>
    <property type="match status" value="1"/>
</dbReference>
<dbReference type="PROSITE" id="PS50011">
    <property type="entry name" value="PROTEIN_KINASE_DOM"/>
    <property type="match status" value="1"/>
</dbReference>
<dbReference type="Pfam" id="PF00069">
    <property type="entry name" value="Pkinase"/>
    <property type="match status" value="1"/>
</dbReference>
<feature type="non-terminal residue" evidence="6">
    <location>
        <position position="1"/>
    </location>
</feature>
<dbReference type="AlphaFoldDB" id="A0A7K6AS98"/>